<dbReference type="AlphaFoldDB" id="A0A1Q3AZA5"/>
<evidence type="ECO:0000313" key="2">
    <source>
        <dbReference type="Proteomes" id="UP000187406"/>
    </source>
</evidence>
<dbReference type="InParanoid" id="A0A1Q3AZA5"/>
<dbReference type="EMBL" id="BDDD01000184">
    <property type="protein sequence ID" value="GAV61091.1"/>
    <property type="molecule type" value="Genomic_DNA"/>
</dbReference>
<dbReference type="PANTHER" id="PTHR11439">
    <property type="entry name" value="GAG-POL-RELATED RETROTRANSPOSON"/>
    <property type="match status" value="1"/>
</dbReference>
<organism evidence="1 2">
    <name type="scientific">Cephalotus follicularis</name>
    <name type="common">Albany pitcher plant</name>
    <dbReference type="NCBI Taxonomy" id="3775"/>
    <lineage>
        <taxon>Eukaryota</taxon>
        <taxon>Viridiplantae</taxon>
        <taxon>Streptophyta</taxon>
        <taxon>Embryophyta</taxon>
        <taxon>Tracheophyta</taxon>
        <taxon>Spermatophyta</taxon>
        <taxon>Magnoliopsida</taxon>
        <taxon>eudicotyledons</taxon>
        <taxon>Gunneridae</taxon>
        <taxon>Pentapetalae</taxon>
        <taxon>rosids</taxon>
        <taxon>fabids</taxon>
        <taxon>Oxalidales</taxon>
        <taxon>Cephalotaceae</taxon>
        <taxon>Cephalotus</taxon>
    </lineage>
</organism>
<gene>
    <name evidence="1" type="ORF">CFOL_v3_04619</name>
</gene>
<reference evidence="2" key="1">
    <citation type="submission" date="2016-04" db="EMBL/GenBank/DDBJ databases">
        <title>Cephalotus genome sequencing.</title>
        <authorList>
            <person name="Fukushima K."/>
            <person name="Hasebe M."/>
            <person name="Fang X."/>
        </authorList>
    </citation>
    <scope>NUCLEOTIDE SEQUENCE [LARGE SCALE GENOMIC DNA]</scope>
    <source>
        <strain evidence="2">cv. St1</strain>
    </source>
</reference>
<comment type="caution">
    <text evidence="1">The sequence shown here is derived from an EMBL/GenBank/DDBJ whole genome shotgun (WGS) entry which is preliminary data.</text>
</comment>
<evidence type="ECO:0000313" key="1">
    <source>
        <dbReference type="EMBL" id="GAV61091.1"/>
    </source>
</evidence>
<dbReference type="CDD" id="cd09272">
    <property type="entry name" value="RNase_HI_RT_Ty1"/>
    <property type="match status" value="1"/>
</dbReference>
<protein>
    <submittedName>
        <fullName evidence="1">Uncharacterized protein</fullName>
    </submittedName>
</protein>
<dbReference type="OrthoDB" id="1935999at2759"/>
<name>A0A1Q3AZA5_CEPFO</name>
<keyword evidence="2" id="KW-1185">Reference proteome</keyword>
<proteinExistence type="predicted"/>
<accession>A0A1Q3AZA5</accession>
<dbReference type="Proteomes" id="UP000187406">
    <property type="component" value="Unassembled WGS sequence"/>
</dbReference>
<dbReference type="PANTHER" id="PTHR11439:SF442">
    <property type="entry name" value="CYSTEINE-RICH RLK (RECEPTOR-LIKE PROTEIN KINASE) 8"/>
    <property type="match status" value="1"/>
</dbReference>
<sequence>MSTLGLWYPQEFSFDLHTYSDANFDGYKVDSKNTSGTCQFLGNMLISWFSKKQTKHINIIYHFIRNHIEKRDVVLMFVPTQDHTADIFTKPLDEQMFSILIRKLGLFDID</sequence>